<gene>
    <name evidence="2" type="ORF">AAG747_16250</name>
</gene>
<evidence type="ECO:0000313" key="2">
    <source>
        <dbReference type="EMBL" id="MEN7549476.1"/>
    </source>
</evidence>
<name>A0AAW9SF50_9BACT</name>
<dbReference type="Gene3D" id="2.60.40.2340">
    <property type="match status" value="2"/>
</dbReference>
<sequence length="582" mass="63975">MKHLLKLTSLLMALLWMTTACDKDSDPVSNEKLFVEFNLEASLNEGVENDVTGIIKDHEIILEVPAAANISNLIPSYTLSNERTIVSVGGQVQQSGKTAQDFSEPVAYKITAEDNSSKTYTVKAVRSATIIAFGFYAEDNPGVLFKDYEANINGVDVEVSVPVDADITNLVARFETTSGSVVKVSGNELESGVSAIDFTSPVVFVVSDDNRSENFTITVGRLTAPEWYMIGFAGFIKPRTDELVININPVTHMPYLAFQIDGEIDGESVPSEEEKAAVMAFDGTDWQYIGPESGISDAKVDYLSLAFNTEGVPYLAYKDFFESPNKATVKAYNNGTWSTVGSERFTEGRSDYVSMVVAKDNTPYVSYSDRSGVTLPSRGFNIMKYAGASWSTGNPPAGVITGHNQLCKYNEHVYAAIMERSNGSNNPSVYKLTEGIWTVVGTPQFSAHEEAGFIQVDFAIENEEKMYLAYQVIQTEGRVNYVMMYDGTDWAAIGEGVNVGSERDNFKIAVHPNGTLYFAYVDANGLHVRTFNDETNNWNEDYLLVDQEVESFDLEISATGIPYLAAVVGDLDKTVVWTFDIP</sequence>
<evidence type="ECO:0008006" key="4">
    <source>
        <dbReference type="Google" id="ProtNLM"/>
    </source>
</evidence>
<feature type="signal peptide" evidence="1">
    <location>
        <begin position="1"/>
        <end position="22"/>
    </location>
</feature>
<dbReference type="AlphaFoldDB" id="A0AAW9SF50"/>
<proteinExistence type="predicted"/>
<evidence type="ECO:0000313" key="3">
    <source>
        <dbReference type="Proteomes" id="UP001403385"/>
    </source>
</evidence>
<keyword evidence="1" id="KW-0732">Signal</keyword>
<evidence type="ECO:0000256" key="1">
    <source>
        <dbReference type="SAM" id="SignalP"/>
    </source>
</evidence>
<accession>A0AAW9SF50</accession>
<comment type="caution">
    <text evidence="2">The sequence shown here is derived from an EMBL/GenBank/DDBJ whole genome shotgun (WGS) entry which is preliminary data.</text>
</comment>
<reference evidence="2 3" key="1">
    <citation type="submission" date="2024-04" db="EMBL/GenBank/DDBJ databases">
        <title>Novel genus in family Flammeovirgaceae.</title>
        <authorList>
            <person name="Nguyen T.H."/>
            <person name="Vuong T.Q."/>
            <person name="Le H."/>
            <person name="Kim S.-G."/>
        </authorList>
    </citation>
    <scope>NUCLEOTIDE SEQUENCE [LARGE SCALE GENOMIC DNA]</scope>
    <source>
        <strain evidence="2 3">JCM 23209</strain>
    </source>
</reference>
<dbReference type="EMBL" id="JBDKWZ010000009">
    <property type="protein sequence ID" value="MEN7549476.1"/>
    <property type="molecule type" value="Genomic_DNA"/>
</dbReference>
<organism evidence="2 3">
    <name type="scientific">Rapidithrix thailandica</name>
    <dbReference type="NCBI Taxonomy" id="413964"/>
    <lineage>
        <taxon>Bacteria</taxon>
        <taxon>Pseudomonadati</taxon>
        <taxon>Bacteroidota</taxon>
        <taxon>Cytophagia</taxon>
        <taxon>Cytophagales</taxon>
        <taxon>Flammeovirgaceae</taxon>
        <taxon>Rapidithrix</taxon>
    </lineage>
</organism>
<dbReference type="RefSeq" id="WP_346822255.1">
    <property type="nucleotide sequence ID" value="NZ_JBDKWZ010000009.1"/>
</dbReference>
<dbReference type="PROSITE" id="PS51257">
    <property type="entry name" value="PROKAR_LIPOPROTEIN"/>
    <property type="match status" value="1"/>
</dbReference>
<keyword evidence="3" id="KW-1185">Reference proteome</keyword>
<protein>
    <recommendedName>
        <fullName evidence="4">DUF5018 domain-containing protein</fullName>
    </recommendedName>
</protein>
<dbReference type="Proteomes" id="UP001403385">
    <property type="component" value="Unassembled WGS sequence"/>
</dbReference>
<dbReference type="SUPFAM" id="SSF89372">
    <property type="entry name" value="Fucose-specific lectin"/>
    <property type="match status" value="1"/>
</dbReference>
<feature type="chain" id="PRO_5043903355" description="DUF5018 domain-containing protein" evidence="1">
    <location>
        <begin position="23"/>
        <end position="582"/>
    </location>
</feature>